<accession>R0HI44</accession>
<dbReference type="EMBL" id="KB870808">
    <property type="protein sequence ID" value="EOA29379.1"/>
    <property type="molecule type" value="Genomic_DNA"/>
</dbReference>
<dbReference type="SUPFAM" id="SSF52047">
    <property type="entry name" value="RNI-like"/>
    <property type="match status" value="1"/>
</dbReference>
<dbReference type="PANTHER" id="PTHR31900:SF30">
    <property type="entry name" value="SUPERFAMILY PROTEIN, PUTATIVE-RELATED"/>
    <property type="match status" value="1"/>
</dbReference>
<organism evidence="2 3">
    <name type="scientific">Capsella rubella</name>
    <dbReference type="NCBI Taxonomy" id="81985"/>
    <lineage>
        <taxon>Eukaryota</taxon>
        <taxon>Viridiplantae</taxon>
        <taxon>Streptophyta</taxon>
        <taxon>Embryophyta</taxon>
        <taxon>Tracheophyta</taxon>
        <taxon>Spermatophyta</taxon>
        <taxon>Magnoliopsida</taxon>
        <taxon>eudicotyledons</taxon>
        <taxon>Gunneridae</taxon>
        <taxon>Pentapetalae</taxon>
        <taxon>rosids</taxon>
        <taxon>malvids</taxon>
        <taxon>Brassicales</taxon>
        <taxon>Brassicaceae</taxon>
        <taxon>Camelineae</taxon>
        <taxon>Capsella</taxon>
    </lineage>
</organism>
<feature type="domain" description="F-box" evidence="1">
    <location>
        <begin position="6"/>
        <end position="54"/>
    </location>
</feature>
<dbReference type="SUPFAM" id="SSF81383">
    <property type="entry name" value="F-box domain"/>
    <property type="match status" value="1"/>
</dbReference>
<dbReference type="Gene3D" id="1.20.1280.50">
    <property type="match status" value="1"/>
</dbReference>
<dbReference type="eggNOG" id="ENOG502QVFC">
    <property type="taxonomic scope" value="Eukaryota"/>
</dbReference>
<keyword evidence="3" id="KW-1185">Reference proteome</keyword>
<dbReference type="Proteomes" id="UP000029121">
    <property type="component" value="Unassembled WGS sequence"/>
</dbReference>
<evidence type="ECO:0000313" key="3">
    <source>
        <dbReference type="Proteomes" id="UP000029121"/>
    </source>
</evidence>
<dbReference type="AlphaFoldDB" id="R0HI44"/>
<dbReference type="InterPro" id="IPR001810">
    <property type="entry name" value="F-box_dom"/>
</dbReference>
<evidence type="ECO:0000313" key="2">
    <source>
        <dbReference type="EMBL" id="EOA29379.1"/>
    </source>
</evidence>
<dbReference type="InterPro" id="IPR006566">
    <property type="entry name" value="FBD"/>
</dbReference>
<proteinExistence type="predicted"/>
<dbReference type="Pfam" id="PF00646">
    <property type="entry name" value="F-box"/>
    <property type="match status" value="1"/>
</dbReference>
<evidence type="ECO:0000259" key="1">
    <source>
        <dbReference type="PROSITE" id="PS50181"/>
    </source>
</evidence>
<dbReference type="PANTHER" id="PTHR31900">
    <property type="entry name" value="F-BOX/RNI SUPERFAMILY PROTEIN-RELATED"/>
    <property type="match status" value="1"/>
</dbReference>
<dbReference type="Gene3D" id="3.80.10.10">
    <property type="entry name" value="Ribonuclease Inhibitor"/>
    <property type="match status" value="1"/>
</dbReference>
<dbReference type="PROSITE" id="PS50181">
    <property type="entry name" value="FBOX"/>
    <property type="match status" value="1"/>
</dbReference>
<name>R0HI44_9BRAS</name>
<dbReference type="InterPro" id="IPR036047">
    <property type="entry name" value="F-box-like_dom_sf"/>
</dbReference>
<gene>
    <name evidence="2" type="ORF">CARUB_v10025666mg</name>
</gene>
<dbReference type="InterPro" id="IPR050232">
    <property type="entry name" value="FBL13/AtMIF1-like"/>
</dbReference>
<protein>
    <recommendedName>
        <fullName evidence="1">F-box domain-containing protein</fullName>
    </recommendedName>
</protein>
<sequence>MNPNEQDMFHCLPDVLLLTIISYLSFKECVRTSGISRRWRYLCHEQKNISFKESEYVSRSITDRVPHHQAVESIELCFSNPVGFTNAIEALIEFAVSKRVKKLVLDFSNPAWRGHGDVSKLHYFFPLPESFYSLTSLESLTLYCCEFDPSKLTTMGLLRSLSIGWMDFKNLYAYVSNHPPLYSLSIKQCWGKCLGLKATLIARQLRELVIEDSNRFVFFLLELPNIHSFKFSGEVTKMVFEIMPAIIIRNVYLDFGAEPVYDKPSLATEAKGEVISSYLNDFKAAQTLTVCPYVLQAIPECHEPDYYLQPAETQHLVLRTKMHTKEFIGIKMLLRNCPNLETLTLEILPPNPVPKVLNYGGINPDTFWMEDVTYRCLRRSLKLVVVRNFGGTVNELNILRYLIREGGEPRGVLKRVELYVPDGMEEGEATRNKSLHNATVMWDSNIEYDGTCRRRRTDDTATDGGGGTLIVKIDQKLNREGIEP</sequence>
<reference evidence="3" key="1">
    <citation type="journal article" date="2013" name="Nat. Genet.">
        <title>The Capsella rubella genome and the genomic consequences of rapid mating system evolution.</title>
        <authorList>
            <person name="Slotte T."/>
            <person name="Hazzouri K.M."/>
            <person name="Agren J.A."/>
            <person name="Koenig D."/>
            <person name="Maumus F."/>
            <person name="Guo Y.L."/>
            <person name="Steige K."/>
            <person name="Platts A.E."/>
            <person name="Escobar J.S."/>
            <person name="Newman L.K."/>
            <person name="Wang W."/>
            <person name="Mandakova T."/>
            <person name="Vello E."/>
            <person name="Smith L.M."/>
            <person name="Henz S.R."/>
            <person name="Steffen J."/>
            <person name="Takuno S."/>
            <person name="Brandvain Y."/>
            <person name="Coop G."/>
            <person name="Andolfatto P."/>
            <person name="Hu T.T."/>
            <person name="Blanchette M."/>
            <person name="Clark R.M."/>
            <person name="Quesneville H."/>
            <person name="Nordborg M."/>
            <person name="Gaut B.S."/>
            <person name="Lysak M.A."/>
            <person name="Jenkins J."/>
            <person name="Grimwood J."/>
            <person name="Chapman J."/>
            <person name="Prochnik S."/>
            <person name="Shu S."/>
            <person name="Rokhsar D."/>
            <person name="Schmutz J."/>
            <person name="Weigel D."/>
            <person name="Wright S.I."/>
        </authorList>
    </citation>
    <scope>NUCLEOTIDE SEQUENCE [LARGE SCALE GENOMIC DNA]</scope>
    <source>
        <strain evidence="3">cv. Monte Gargano</strain>
    </source>
</reference>
<dbReference type="InterPro" id="IPR032675">
    <property type="entry name" value="LRR_dom_sf"/>
</dbReference>
<dbReference type="STRING" id="81985.R0HI44"/>
<dbReference type="Pfam" id="PF08387">
    <property type="entry name" value="FBD"/>
    <property type="match status" value="1"/>
</dbReference>